<feature type="region of interest" description="Disordered" evidence="2">
    <location>
        <begin position="485"/>
        <end position="506"/>
    </location>
</feature>
<feature type="compositionally biased region" description="Polar residues" evidence="2">
    <location>
        <begin position="825"/>
        <end position="848"/>
    </location>
</feature>
<dbReference type="Gene3D" id="1.25.40.10">
    <property type="entry name" value="Tetratricopeptide repeat domain"/>
    <property type="match status" value="2"/>
</dbReference>
<dbReference type="SUPFAM" id="SSF48452">
    <property type="entry name" value="TPR-like"/>
    <property type="match status" value="2"/>
</dbReference>
<dbReference type="InterPro" id="IPR008638">
    <property type="entry name" value="FhaB/CdiA-like_TPS"/>
</dbReference>
<keyword evidence="1" id="KW-0802">TPR repeat</keyword>
<dbReference type="PANTHER" id="PTHR10098">
    <property type="entry name" value="RAPSYN-RELATED"/>
    <property type="match status" value="1"/>
</dbReference>
<dbReference type="PROSITE" id="PS50005">
    <property type="entry name" value="TPR"/>
    <property type="match status" value="5"/>
</dbReference>
<feature type="compositionally biased region" description="Pro residues" evidence="2">
    <location>
        <begin position="746"/>
        <end position="782"/>
    </location>
</feature>
<feature type="region of interest" description="Disordered" evidence="2">
    <location>
        <begin position="362"/>
        <end position="394"/>
    </location>
</feature>
<feature type="repeat" description="TPR" evidence="1">
    <location>
        <begin position="917"/>
        <end position="950"/>
    </location>
</feature>
<feature type="repeat" description="TPR" evidence="1">
    <location>
        <begin position="1037"/>
        <end position="1070"/>
    </location>
</feature>
<dbReference type="Gene3D" id="2.160.20.10">
    <property type="entry name" value="Single-stranded right-handed beta-helix, Pectin lyase-like"/>
    <property type="match status" value="1"/>
</dbReference>
<dbReference type="EMBL" id="MKZS01000001">
    <property type="protein sequence ID" value="OLT57826.1"/>
    <property type="molecule type" value="Genomic_DNA"/>
</dbReference>
<dbReference type="Pfam" id="PF00515">
    <property type="entry name" value="TPR_1"/>
    <property type="match status" value="1"/>
</dbReference>
<dbReference type="SUPFAM" id="SSF51126">
    <property type="entry name" value="Pectin lyase-like"/>
    <property type="match status" value="1"/>
</dbReference>
<proteinExistence type="predicted"/>
<name>A0A1U7MVV3_9CYAN</name>
<dbReference type="Pfam" id="PF13424">
    <property type="entry name" value="TPR_12"/>
    <property type="match status" value="3"/>
</dbReference>
<keyword evidence="5" id="KW-1185">Reference proteome</keyword>
<sequence length="1598" mass="169045">MDQGRSAATKFCLLVCSSTYLTYCPLPTPVQAQPIVEANDGTGTVVNPEGNQFNIDGGQLSGDGANLFHSFQKFGLSEGQIANFLSNPNIQNILGRVTGGDASVINGLIQVTGGNSNLFLINPAGIVFGAGASINLPASFTATTATSIGFDGVWFNAIGSNDYASLVGKPNTFDFAVSQPGGIINLADLAVKEGQNLTLVGGTVVSNGTLTASGGQVTIEAVPGKNLLRISQPGNILSLEVSPSATVPLNPLSLPELLTVGGGDATGIEVNREGTVQLIGSGIQVEDGDVVVQDISAGQQVVIEADGNIRTASVTSDGGRIFLNSREGEIDTSSGTLDSTAVSGDSGNIDLKAEGNITTGSLNASSNNGDGGDITGVSDRGSIDTSAGVVDSSSVEGKGGEVQLFATEGSINAGDVVVQDISAGKQVVIEAKGNIRTGSVTSDGGRIFLNSREGEIDTSSGTLDSTAVSGDSGNIDLKAEGNITTGSLNASSNNGDGGDITAVSDRGSIDTSAGVVDSSSVEGKGGEVQLFATEGSINAGDVVVQDISAGKQVVIQAKGNIRTASVTSDGGRIFLNSREGEIDTSSGTLDSTAVSGDSGNIDLKAEGNITTGSLNASSNNGDGGDITAVSDTGNIDTSAGVVDSSSVEGKGGEVQLFATEGSINAGDINAASSNGESGNVTLVAGSDISKGNVTATSTIISILDFRNQNSTIKSSESPVSPIPEPPPFLDLDPPTIEPPSVIVSEPLPPLPPANIGIPPLPPPEPPTQEEPVFQPVPPPEPPTTSDLGIPPRPPLPPPEPPKPVIPAPINPVNPSNPSPTTPSPRSDNQNSALPTQVNRSDLAVNQSKRSNKTPAIELERLTILVLEITECLAEEELLRHPQVFSLQVAAKNYNKAAECYHKNLEFARKFGDKLREVKALHNLGVTHYRLGDYGKAIDYHKQHFNLAQSDPNLRRKPQAFSGLGAAYGAIGNYDKAIEYYKQGLELVNSTDESEMARNIVSNLGLAYYAKKEYTKALEYKEKSLAIAKTSDNLPGKARALSNLSLVYYTLTDYNQAIEYSQQSLVIAQKLQDNYGELVALENLGIIYHALEDYNQAVNYQRQSLEIAKQLGDRHAEGRALSNLGDALYQAGNPQEANEALFAAIEIWESLRSNLGSNDLERVSIFETHETTYSTLQEYLVERKQFNQALEITERGRARAFVELLARGLSESEPNLKNHKPIAPPNIKQIKKITEKQNSTIVLYSIIKEVVEAQGVRQLQDKELYIWVIKPTGKIAFRQVDLTNLDTSLDKLVGITRKSIFLRRSPSLVDLVPRERLTKTERAGQTERLKQLHQLLIEPIAELLPTNPEARVTFIPHESLFLVPFPALQDASGQYLIEKHTMLTAPSIQVLDLTNQQRQLVSGEEMLVIGNPTMPQGLPPLPGTETEALAIAEMFNTQALIGNQATKAAVVEQMSKAKIIHLATHGLLNDFQRLGLPGAIALAPTKTDKGFLSASEILDLKLRAELVVLSACNTGRGRVTSDGVIGLSRSLVAAGVPSVVVSLWKVPDDSTADLMTEFYRQLQQTPDKAVALRQAMLTTLKQYPNPVEWAAFTLIGEAE</sequence>
<dbReference type="InterPro" id="IPR012334">
    <property type="entry name" value="Pectin_lyas_fold"/>
</dbReference>
<dbReference type="SMART" id="SM00028">
    <property type="entry name" value="TPR"/>
    <property type="match status" value="6"/>
</dbReference>
<evidence type="ECO:0000256" key="2">
    <source>
        <dbReference type="SAM" id="MobiDB-lite"/>
    </source>
</evidence>
<dbReference type="PANTHER" id="PTHR10098:SF108">
    <property type="entry name" value="TETRATRICOPEPTIDE REPEAT PROTEIN 28"/>
    <property type="match status" value="1"/>
</dbReference>
<evidence type="ECO:0000259" key="3">
    <source>
        <dbReference type="SMART" id="SM00912"/>
    </source>
</evidence>
<feature type="repeat" description="TPR" evidence="1">
    <location>
        <begin position="997"/>
        <end position="1030"/>
    </location>
</feature>
<dbReference type="NCBIfam" id="TIGR01901">
    <property type="entry name" value="adhes_NPXG"/>
    <property type="match status" value="1"/>
</dbReference>
<dbReference type="PROSITE" id="PS50293">
    <property type="entry name" value="TPR_REGION"/>
    <property type="match status" value="1"/>
</dbReference>
<feature type="compositionally biased region" description="Polar residues" evidence="2">
    <location>
        <begin position="485"/>
        <end position="494"/>
    </location>
</feature>
<accession>A0A1U7MVV3</accession>
<evidence type="ECO:0000313" key="4">
    <source>
        <dbReference type="EMBL" id="OLT57826.1"/>
    </source>
</evidence>
<dbReference type="InterPro" id="IPR024983">
    <property type="entry name" value="CHAT_dom"/>
</dbReference>
<feature type="compositionally biased region" description="Pro residues" evidence="2">
    <location>
        <begin position="790"/>
        <end position="822"/>
    </location>
</feature>
<dbReference type="InterPro" id="IPR019734">
    <property type="entry name" value="TPR_rpt"/>
</dbReference>
<gene>
    <name evidence="4" type="ORF">BJP37_00955</name>
</gene>
<feature type="repeat" description="TPR" evidence="1">
    <location>
        <begin position="957"/>
        <end position="990"/>
    </location>
</feature>
<dbReference type="RefSeq" id="WP_075895782.1">
    <property type="nucleotide sequence ID" value="NZ_MKZS01000001.1"/>
</dbReference>
<reference evidence="4 5" key="1">
    <citation type="submission" date="2016-10" db="EMBL/GenBank/DDBJ databases">
        <title>Comparative genomics uncovers the prolific and rare metabolic potential of the cyanobacterial genus Moorea.</title>
        <authorList>
            <person name="Leao T."/>
            <person name="Castelao G."/>
            <person name="Korobeynikov A."/>
            <person name="Monroe E.A."/>
            <person name="Podell S."/>
            <person name="Glukhov E."/>
            <person name="Allen E."/>
            <person name="Gerwick W.H."/>
            <person name="Gerwick L."/>
        </authorList>
    </citation>
    <scope>NUCLEOTIDE SEQUENCE [LARGE SCALE GENOMIC DNA]</scope>
    <source>
        <strain evidence="4 5">PNG5-198</strain>
    </source>
</reference>
<feature type="compositionally biased region" description="Low complexity" evidence="2">
    <location>
        <begin position="729"/>
        <end position="745"/>
    </location>
</feature>
<feature type="domain" description="Filamentous haemagglutinin FhaB/tRNA nuclease CdiA-like TPS" evidence="3">
    <location>
        <begin position="38"/>
        <end position="151"/>
    </location>
</feature>
<protein>
    <recommendedName>
        <fullName evidence="3">Filamentous haemagglutinin FhaB/tRNA nuclease CdiA-like TPS domain-containing protein</fullName>
    </recommendedName>
</protein>
<dbReference type="InterPro" id="IPR011990">
    <property type="entry name" value="TPR-like_helical_dom_sf"/>
</dbReference>
<comment type="caution">
    <text evidence="4">The sequence shown here is derived from an EMBL/GenBank/DDBJ whole genome shotgun (WGS) entry which is preliminary data.</text>
</comment>
<dbReference type="Pfam" id="PF12770">
    <property type="entry name" value="CHAT"/>
    <property type="match status" value="1"/>
</dbReference>
<dbReference type="Proteomes" id="UP000186657">
    <property type="component" value="Unassembled WGS sequence"/>
</dbReference>
<dbReference type="Pfam" id="PF05860">
    <property type="entry name" value="TPS"/>
    <property type="match status" value="1"/>
</dbReference>
<evidence type="ECO:0000313" key="5">
    <source>
        <dbReference type="Proteomes" id="UP000186657"/>
    </source>
</evidence>
<feature type="region of interest" description="Disordered" evidence="2">
    <location>
        <begin position="711"/>
        <end position="849"/>
    </location>
</feature>
<dbReference type="SMART" id="SM00912">
    <property type="entry name" value="Haemagg_act"/>
    <property type="match status" value="1"/>
</dbReference>
<feature type="repeat" description="TPR" evidence="1">
    <location>
        <begin position="1077"/>
        <end position="1110"/>
    </location>
</feature>
<evidence type="ECO:0000256" key="1">
    <source>
        <dbReference type="PROSITE-ProRule" id="PRU00339"/>
    </source>
</evidence>
<organism evidence="4 5">
    <name type="scientific">Moorena bouillonii PNG</name>
    <dbReference type="NCBI Taxonomy" id="568701"/>
    <lineage>
        <taxon>Bacteria</taxon>
        <taxon>Bacillati</taxon>
        <taxon>Cyanobacteriota</taxon>
        <taxon>Cyanophyceae</taxon>
        <taxon>Coleofasciculales</taxon>
        <taxon>Coleofasciculaceae</taxon>
        <taxon>Moorena</taxon>
    </lineage>
</organism>
<dbReference type="InterPro" id="IPR011050">
    <property type="entry name" value="Pectin_lyase_fold/virulence"/>
</dbReference>